<feature type="binding site" evidence="15">
    <location>
        <position position="161"/>
    </location>
    <ligand>
        <name>(R)-pantoate</name>
        <dbReference type="ChEBI" id="CHEBI:15980"/>
    </ligand>
</feature>
<dbReference type="NCBIfam" id="TIGR00018">
    <property type="entry name" value="panC"/>
    <property type="match status" value="1"/>
</dbReference>
<evidence type="ECO:0000256" key="12">
    <source>
        <dbReference type="ARBA" id="ARBA00048258"/>
    </source>
</evidence>
<comment type="similarity">
    <text evidence="3 15">Belongs to the pantothenate synthetase family.</text>
</comment>
<keyword evidence="9 15" id="KW-0547">Nucleotide-binding</keyword>
<evidence type="ECO:0000256" key="7">
    <source>
        <dbReference type="ARBA" id="ARBA00022598"/>
    </source>
</evidence>
<comment type="catalytic activity">
    <reaction evidence="12 15">
        <text>(R)-pantoate + beta-alanine + ATP = (R)-pantothenate + AMP + diphosphate + H(+)</text>
        <dbReference type="Rhea" id="RHEA:10912"/>
        <dbReference type="ChEBI" id="CHEBI:15378"/>
        <dbReference type="ChEBI" id="CHEBI:15980"/>
        <dbReference type="ChEBI" id="CHEBI:29032"/>
        <dbReference type="ChEBI" id="CHEBI:30616"/>
        <dbReference type="ChEBI" id="CHEBI:33019"/>
        <dbReference type="ChEBI" id="CHEBI:57966"/>
        <dbReference type="ChEBI" id="CHEBI:456215"/>
        <dbReference type="EC" id="6.3.2.1"/>
    </reaction>
</comment>
<feature type="binding site" evidence="15">
    <location>
        <begin position="155"/>
        <end position="158"/>
    </location>
    <ligand>
        <name>ATP</name>
        <dbReference type="ChEBI" id="CHEBI:30616"/>
    </ligand>
</feature>
<evidence type="ECO:0000256" key="5">
    <source>
        <dbReference type="ARBA" id="ARBA00014155"/>
    </source>
</evidence>
<reference evidence="16 17" key="1">
    <citation type="journal article" date="2015" name="Genome Announc.">
        <title>Complete Genome Sequences for Two Strains of a Novel Fastidious, Partially Acid-Fast, Gram-Positive Corynebacterineae Bacterium, Derived from Human Clinical Samples.</title>
        <authorList>
            <person name="Nicholson A.C."/>
            <person name="Bell M."/>
            <person name="Humrighouse B.W."/>
            <person name="McQuiston J.R."/>
        </authorList>
    </citation>
    <scope>NUCLEOTIDE SEQUENCE [LARGE SCALE GENOMIC DNA]</scope>
    <source>
        <strain evidence="16 17">X1698</strain>
    </source>
</reference>
<evidence type="ECO:0000256" key="9">
    <source>
        <dbReference type="ARBA" id="ARBA00022741"/>
    </source>
</evidence>
<dbReference type="GO" id="GO:0015940">
    <property type="term" value="P:pantothenate biosynthetic process"/>
    <property type="evidence" value="ECO:0007669"/>
    <property type="project" value="UniProtKB-UniRule"/>
</dbReference>
<dbReference type="SUPFAM" id="SSF52374">
    <property type="entry name" value="Nucleotidylyl transferase"/>
    <property type="match status" value="1"/>
</dbReference>
<evidence type="ECO:0000256" key="14">
    <source>
        <dbReference type="ARBA" id="ARBA00077433"/>
    </source>
</evidence>
<comment type="subunit">
    <text evidence="15">Homodimer.</text>
</comment>
<dbReference type="Proteomes" id="UP000068137">
    <property type="component" value="Chromosome"/>
</dbReference>
<evidence type="ECO:0000256" key="6">
    <source>
        <dbReference type="ARBA" id="ARBA00022490"/>
    </source>
</evidence>
<feature type="binding site" evidence="15">
    <location>
        <position position="69"/>
    </location>
    <ligand>
        <name>beta-alanine</name>
        <dbReference type="ChEBI" id="CHEBI:57966"/>
    </ligand>
</feature>
<dbReference type="PANTHER" id="PTHR21299">
    <property type="entry name" value="CYTIDYLATE KINASE/PANTOATE-BETA-ALANINE LIGASE"/>
    <property type="match status" value="1"/>
</dbReference>
<organism evidence="16 17">
    <name type="scientific">Lawsonella clevelandensis</name>
    <dbReference type="NCBI Taxonomy" id="1528099"/>
    <lineage>
        <taxon>Bacteria</taxon>
        <taxon>Bacillati</taxon>
        <taxon>Actinomycetota</taxon>
        <taxon>Actinomycetes</taxon>
        <taxon>Mycobacteriales</taxon>
        <taxon>Lawsonellaceae</taxon>
        <taxon>Lawsonella</taxon>
    </lineage>
</organism>
<dbReference type="AlphaFoldDB" id="A0A0M4M8I3"/>
<dbReference type="Gene3D" id="3.30.1300.10">
    <property type="entry name" value="Pantoate-beta-alanine ligase, C-terminal domain"/>
    <property type="match status" value="1"/>
</dbReference>
<dbReference type="GO" id="GO:0005524">
    <property type="term" value="F:ATP binding"/>
    <property type="evidence" value="ECO:0007669"/>
    <property type="project" value="UniProtKB-KW"/>
</dbReference>
<dbReference type="EC" id="6.3.2.1" evidence="4 15"/>
<dbReference type="CDD" id="cd00560">
    <property type="entry name" value="PanC"/>
    <property type="match status" value="1"/>
</dbReference>
<comment type="subcellular location">
    <subcellularLocation>
        <location evidence="1 15">Cytoplasm</location>
    </subcellularLocation>
</comment>
<sequence>MTSDNTSLQVCTAPSDLSTLADQLRAAGRSIALVPTMGALHDGHMQLVRAAKKVPNATVIVSIFVNPLQFGPTEDLDSYPRTLSADLDLLAAEGVDVAFAPTAHDMYPHGYRSTVTPGPLAAELEGATRPGHFAGALTVCAKLFGISRAHHAFFGEKDYQQLVLLKQMVEDLNLPITLHPVPIRREESGLALSSRNRYLSAEEHLLAQQLFASLRAGVSAADNGASPREVVGATLAYLAQYPQIDVDYVEVRDVGLQPLGGYADATVAARLLLAARIGATRLIDNMGLMLQPWDY</sequence>
<evidence type="ECO:0000313" key="17">
    <source>
        <dbReference type="Proteomes" id="UP000068137"/>
    </source>
</evidence>
<dbReference type="InterPro" id="IPR014729">
    <property type="entry name" value="Rossmann-like_a/b/a_fold"/>
</dbReference>
<evidence type="ECO:0000256" key="2">
    <source>
        <dbReference type="ARBA" id="ARBA00004990"/>
    </source>
</evidence>
<feature type="binding site" evidence="15">
    <location>
        <begin position="37"/>
        <end position="44"/>
    </location>
    <ligand>
        <name>ATP</name>
        <dbReference type="ChEBI" id="CHEBI:30616"/>
    </ligand>
</feature>
<evidence type="ECO:0000256" key="4">
    <source>
        <dbReference type="ARBA" id="ARBA00012219"/>
    </source>
</evidence>
<dbReference type="GO" id="GO:0005829">
    <property type="term" value="C:cytosol"/>
    <property type="evidence" value="ECO:0007669"/>
    <property type="project" value="TreeGrafter"/>
</dbReference>
<dbReference type="RefSeq" id="WP_053962077.1">
    <property type="nucleotide sequence ID" value="NZ_CAMJVL010000011.1"/>
</dbReference>
<evidence type="ECO:0000256" key="11">
    <source>
        <dbReference type="ARBA" id="ARBA00032806"/>
    </source>
</evidence>
<dbReference type="HAMAP" id="MF_00158">
    <property type="entry name" value="PanC"/>
    <property type="match status" value="1"/>
</dbReference>
<evidence type="ECO:0000256" key="15">
    <source>
        <dbReference type="HAMAP-Rule" id="MF_00158"/>
    </source>
</evidence>
<dbReference type="Pfam" id="PF02569">
    <property type="entry name" value="Pantoate_ligase"/>
    <property type="match status" value="1"/>
</dbReference>
<dbReference type="STRING" id="1528099.AL705_04995"/>
<keyword evidence="6 15" id="KW-0963">Cytoplasm</keyword>
<evidence type="ECO:0000256" key="13">
    <source>
        <dbReference type="ARBA" id="ARBA00055042"/>
    </source>
</evidence>
<dbReference type="InterPro" id="IPR042176">
    <property type="entry name" value="Pantoate_ligase_C"/>
</dbReference>
<dbReference type="InterPro" id="IPR003721">
    <property type="entry name" value="Pantoate_ligase"/>
</dbReference>
<keyword evidence="8 15" id="KW-0566">Pantothenate biosynthesis</keyword>
<keyword evidence="7 15" id="KW-0436">Ligase</keyword>
<dbReference type="EMBL" id="CP012390">
    <property type="protein sequence ID" value="ALE19076.1"/>
    <property type="molecule type" value="Genomic_DNA"/>
</dbReference>
<dbReference type="KEGG" id="cbq:AL705_04995"/>
<feature type="binding site" evidence="15">
    <location>
        <begin position="192"/>
        <end position="195"/>
    </location>
    <ligand>
        <name>ATP</name>
        <dbReference type="ChEBI" id="CHEBI:30616"/>
    </ligand>
</feature>
<dbReference type="GO" id="GO:0004592">
    <property type="term" value="F:pantoate-beta-alanine ligase activity"/>
    <property type="evidence" value="ECO:0007669"/>
    <property type="project" value="UniProtKB-UniRule"/>
</dbReference>
<protein>
    <recommendedName>
        <fullName evidence="5 15">Pantothenate synthetase</fullName>
        <shortName evidence="15">PS</shortName>
        <ecNumber evidence="4 15">6.3.2.1</ecNumber>
    </recommendedName>
    <alternativeName>
        <fullName evidence="14 15">Pantoate--beta-alanine ligase</fullName>
    </alternativeName>
    <alternativeName>
        <fullName evidence="11 15">Pantoate-activating enzyme</fullName>
    </alternativeName>
</protein>
<feature type="active site" description="Proton donor" evidence="15">
    <location>
        <position position="44"/>
    </location>
</feature>
<comment type="function">
    <text evidence="13 15">Catalyzes the condensation of pantoate with beta-alanine in an ATP-dependent reaction via a pantoyl-adenylate intermediate.</text>
</comment>
<evidence type="ECO:0000256" key="8">
    <source>
        <dbReference type="ARBA" id="ARBA00022655"/>
    </source>
</evidence>
<evidence type="ECO:0000313" key="16">
    <source>
        <dbReference type="EMBL" id="ALE19076.1"/>
    </source>
</evidence>
<keyword evidence="10 15" id="KW-0067">ATP-binding</keyword>
<dbReference type="OrthoDB" id="9773087at2"/>
<name>A0A0M4M8I3_9ACTN</name>
<feature type="binding site" evidence="15">
    <location>
        <position position="69"/>
    </location>
    <ligand>
        <name>(R)-pantoate</name>
        <dbReference type="ChEBI" id="CHEBI:15980"/>
    </ligand>
</feature>
<dbReference type="PANTHER" id="PTHR21299:SF1">
    <property type="entry name" value="PANTOATE--BETA-ALANINE LIGASE"/>
    <property type="match status" value="1"/>
</dbReference>
<dbReference type="PATRIC" id="fig|1562462.4.peg.1031"/>
<dbReference type="UniPathway" id="UPA00028">
    <property type="reaction ID" value="UER00005"/>
</dbReference>
<proteinExistence type="inferred from homology"/>
<comment type="caution">
    <text evidence="15">Lacks conserved residue(s) required for the propagation of feature annotation.</text>
</comment>
<evidence type="ECO:0000256" key="1">
    <source>
        <dbReference type="ARBA" id="ARBA00004496"/>
    </source>
</evidence>
<dbReference type="Gene3D" id="3.40.50.620">
    <property type="entry name" value="HUPs"/>
    <property type="match status" value="1"/>
</dbReference>
<evidence type="ECO:0000256" key="10">
    <source>
        <dbReference type="ARBA" id="ARBA00022840"/>
    </source>
</evidence>
<gene>
    <name evidence="15" type="primary">panC</name>
    <name evidence="16" type="ORF">AL705_04995</name>
</gene>
<accession>A0A0M4M8I3</accession>
<evidence type="ECO:0000256" key="3">
    <source>
        <dbReference type="ARBA" id="ARBA00009256"/>
    </source>
</evidence>
<dbReference type="FunFam" id="3.40.50.620:FF:000114">
    <property type="entry name" value="Pantothenate synthetase"/>
    <property type="match status" value="1"/>
</dbReference>
<comment type="pathway">
    <text evidence="2 15">Cofactor biosynthesis; (R)-pantothenate biosynthesis; (R)-pantothenate from (R)-pantoate and beta-alanine: step 1/1.</text>
</comment>
<comment type="miscellaneous">
    <text evidence="15">The reaction proceeds by a bi uni uni bi ping pong mechanism.</text>
</comment>